<proteinExistence type="inferred from homology"/>
<dbReference type="GO" id="GO:0005840">
    <property type="term" value="C:ribosome"/>
    <property type="evidence" value="ECO:0007669"/>
    <property type="project" value="UniProtKB-KW"/>
</dbReference>
<evidence type="ECO:0000313" key="11">
    <source>
        <dbReference type="EMBL" id="QBQ54672.1"/>
    </source>
</evidence>
<keyword evidence="6 9" id="KW-0687">Ribonucleoprotein</keyword>
<evidence type="ECO:0000256" key="3">
    <source>
        <dbReference type="ARBA" id="ARBA00022730"/>
    </source>
</evidence>
<dbReference type="GO" id="GO:1990904">
    <property type="term" value="C:ribonucleoprotein complex"/>
    <property type="evidence" value="ECO:0007669"/>
    <property type="project" value="UniProtKB-KW"/>
</dbReference>
<dbReference type="AlphaFoldDB" id="A0A4P7C1C5"/>
<dbReference type="PANTHER" id="PTHR11758">
    <property type="entry name" value="40S RIBOSOMAL PROTEIN S15A"/>
    <property type="match status" value="1"/>
</dbReference>
<dbReference type="RefSeq" id="WP_134357866.1">
    <property type="nucleotide sequence ID" value="NZ_CP038033.1"/>
</dbReference>
<dbReference type="InterPro" id="IPR035987">
    <property type="entry name" value="Ribosomal_uS8_sf"/>
</dbReference>
<dbReference type="InterPro" id="IPR047863">
    <property type="entry name" value="Ribosomal_uS8_CS"/>
</dbReference>
<keyword evidence="4 9" id="KW-0694">RNA-binding</keyword>
<evidence type="ECO:0000256" key="4">
    <source>
        <dbReference type="ARBA" id="ARBA00022884"/>
    </source>
</evidence>
<keyword evidence="12" id="KW-1185">Reference proteome</keyword>
<dbReference type="Gene3D" id="3.30.1370.30">
    <property type="match status" value="1"/>
</dbReference>
<evidence type="ECO:0000313" key="12">
    <source>
        <dbReference type="Proteomes" id="UP000294325"/>
    </source>
</evidence>
<dbReference type="GO" id="GO:0005737">
    <property type="term" value="C:cytoplasm"/>
    <property type="evidence" value="ECO:0007669"/>
    <property type="project" value="UniProtKB-ARBA"/>
</dbReference>
<evidence type="ECO:0000256" key="2">
    <source>
        <dbReference type="ARBA" id="ARBA00006471"/>
    </source>
</evidence>
<dbReference type="SUPFAM" id="SSF56047">
    <property type="entry name" value="Ribosomal protein S8"/>
    <property type="match status" value="1"/>
</dbReference>
<dbReference type="EMBL" id="CP038033">
    <property type="protein sequence ID" value="QBQ54672.1"/>
    <property type="molecule type" value="Genomic_DNA"/>
</dbReference>
<comment type="function">
    <text evidence="1 9">One of the primary rRNA binding proteins, it binds directly to 16S rRNA central domain where it helps coordinate assembly of the platform of the 30S subunit.</text>
</comment>
<keyword evidence="3 9" id="KW-0699">rRNA-binding</keyword>
<keyword evidence="5 9" id="KW-0689">Ribosomal protein</keyword>
<dbReference type="NCBIfam" id="NF001109">
    <property type="entry name" value="PRK00136.1"/>
    <property type="match status" value="1"/>
</dbReference>
<comment type="subunit">
    <text evidence="8 9">Part of the 30S ribosomal subunit. Contacts proteins S5 and S12.</text>
</comment>
<evidence type="ECO:0000256" key="1">
    <source>
        <dbReference type="ARBA" id="ARBA00002569"/>
    </source>
</evidence>
<accession>A0A4P7C1C5</accession>
<dbReference type="HAMAP" id="MF_01302_B">
    <property type="entry name" value="Ribosomal_uS8_B"/>
    <property type="match status" value="1"/>
</dbReference>
<organism evidence="11 12">
    <name type="scientific">Nitrosococcus wardiae</name>
    <dbReference type="NCBI Taxonomy" id="1814290"/>
    <lineage>
        <taxon>Bacteria</taxon>
        <taxon>Pseudomonadati</taxon>
        <taxon>Pseudomonadota</taxon>
        <taxon>Gammaproteobacteria</taxon>
        <taxon>Chromatiales</taxon>
        <taxon>Chromatiaceae</taxon>
        <taxon>Nitrosococcus</taxon>
    </lineage>
</organism>
<dbReference type="OrthoDB" id="9802617at2"/>
<comment type="similarity">
    <text evidence="2 9 10">Belongs to the universal ribosomal protein uS8 family.</text>
</comment>
<protein>
    <recommendedName>
        <fullName evidence="7 9">Small ribosomal subunit protein uS8</fullName>
    </recommendedName>
</protein>
<evidence type="ECO:0000256" key="10">
    <source>
        <dbReference type="RuleBase" id="RU003660"/>
    </source>
</evidence>
<dbReference type="Pfam" id="PF00410">
    <property type="entry name" value="Ribosomal_S8"/>
    <property type="match status" value="1"/>
</dbReference>
<evidence type="ECO:0000256" key="7">
    <source>
        <dbReference type="ARBA" id="ARBA00035258"/>
    </source>
</evidence>
<evidence type="ECO:0000256" key="6">
    <source>
        <dbReference type="ARBA" id="ARBA00023274"/>
    </source>
</evidence>
<dbReference type="PROSITE" id="PS00053">
    <property type="entry name" value="RIBOSOMAL_S8"/>
    <property type="match status" value="1"/>
</dbReference>
<dbReference type="Proteomes" id="UP000294325">
    <property type="component" value="Chromosome"/>
</dbReference>
<dbReference type="GO" id="GO:0003735">
    <property type="term" value="F:structural constituent of ribosome"/>
    <property type="evidence" value="ECO:0007669"/>
    <property type="project" value="InterPro"/>
</dbReference>
<dbReference type="Gene3D" id="3.30.1490.10">
    <property type="match status" value="1"/>
</dbReference>
<gene>
    <name evidence="9 11" type="primary">rpsH</name>
    <name evidence="11" type="ORF">E3U44_09235</name>
</gene>
<sequence length="130" mass="14349">MSMTDPISDMLTRVRNGQSAGKLEVSMPSSKLKESIARVLKEEGYIEDYRVEDDTKPVLVVRLKYHEGKPVIDEIQRVSRPGLRIYKGKDRLPRIRGGLGIAIVSTSRGVMTDKAARSAGEGGEVLCYVA</sequence>
<dbReference type="FunFam" id="3.30.1490.10:FF:000001">
    <property type="entry name" value="30S ribosomal protein S8"/>
    <property type="match status" value="1"/>
</dbReference>
<evidence type="ECO:0000256" key="8">
    <source>
        <dbReference type="ARBA" id="ARBA00046740"/>
    </source>
</evidence>
<dbReference type="InterPro" id="IPR000630">
    <property type="entry name" value="Ribosomal_uS8"/>
</dbReference>
<evidence type="ECO:0000256" key="5">
    <source>
        <dbReference type="ARBA" id="ARBA00022980"/>
    </source>
</evidence>
<reference evidence="11 12" key="1">
    <citation type="submission" date="2019-03" db="EMBL/GenBank/DDBJ databases">
        <title>The genome sequence of Nitrosococcus wardiae strain D1FHST reveals the archetypal metabolic capacity of ammonia-oxidizing Gammaproteobacteria.</title>
        <authorList>
            <person name="Wang L."/>
            <person name="Lim C.K."/>
            <person name="Hanson T.E."/>
            <person name="Dang H."/>
            <person name="Klotz M.G."/>
        </authorList>
    </citation>
    <scope>NUCLEOTIDE SEQUENCE [LARGE SCALE GENOMIC DNA]</scope>
    <source>
        <strain evidence="11 12">D1FHS</strain>
    </source>
</reference>
<dbReference type="GO" id="GO:0019843">
    <property type="term" value="F:rRNA binding"/>
    <property type="evidence" value="ECO:0007669"/>
    <property type="project" value="UniProtKB-UniRule"/>
</dbReference>
<name>A0A4P7C1C5_9GAMM</name>
<dbReference type="GO" id="GO:0006412">
    <property type="term" value="P:translation"/>
    <property type="evidence" value="ECO:0007669"/>
    <property type="project" value="UniProtKB-UniRule"/>
</dbReference>
<evidence type="ECO:0000256" key="9">
    <source>
        <dbReference type="HAMAP-Rule" id="MF_01302"/>
    </source>
</evidence>
<dbReference type="KEGG" id="nwr:E3U44_09235"/>
<dbReference type="FunFam" id="3.30.1370.30:FF:000003">
    <property type="entry name" value="30S ribosomal protein S8"/>
    <property type="match status" value="1"/>
</dbReference>